<evidence type="ECO:0000313" key="3">
    <source>
        <dbReference type="Proteomes" id="UP001174136"/>
    </source>
</evidence>
<protein>
    <submittedName>
        <fullName evidence="2">Cytosolic 5'-nucleotidase 1A</fullName>
    </submittedName>
</protein>
<proteinExistence type="predicted"/>
<gene>
    <name evidence="2" type="primary">Nt5c1a_1</name>
    <name evidence="2" type="ORF">N1851_018637</name>
</gene>
<sequence>MVRMSLEPVQVMSGEAQEQLPVNFSSNGERKGSWENMEALDQAEHLGHQVTKPTLPKPENAVTVAVSSRVLFRTEREQKVFEQQGIEEYLRYQVEHENEPFTPGPAFPFVKALEAVNKRLRELYPQSEELFDIVLVTYNHAHVGIRLINTINHHNRDLQLSLDRFAAECEAVGMRISTSKSESMVLNRKRVECTLRVGDEILPQVEEFKYLGVLFTSEGRMEREIDRRIGAASAVMRTLHGSVVVKRELSRKAKLSIYQSIYVPALTYGHELWVMTERTRSRVQAAEMSFLRRSPGPASLPEGVSVGLRRSSKYSFHRSTTSRVEVSSAPSPPYTVLMMHCFPLLRRRMVVQNLFEAVRKSFSMASPNSSHVRVFASVTATAALRLACRYLPAASGVPQAKKFDGIPHRRCPPAGSGIAATAGTDHLAATALVGRLNNGGAEHVPLGLNVPRLPRYMVKALPEVGVEALSDRRLCQTFPADPHDTFGSARSDRHSPPPSQPTHHQVVISTSPIGYLKAWQTNLYLSADADKVREALAEGIAAATMFMSEKLSEVSQTQLRVAFDGDAVLFSDESERIFKAHGLDRFFEHERENEDTLLDHGPLKGFLEALGKLQKKFYAKGHRMDCPIRTYLVTARSAASSGIRALKTLRAWGLEIDEALFLAGAPKGPMLEKIRPHIYFDDQMFHVEGAAEMGTIAAHVPYGIAQTYPRKQ</sequence>
<dbReference type="AlphaFoldDB" id="A0AA47MMV9"/>
<evidence type="ECO:0000256" key="1">
    <source>
        <dbReference type="SAM" id="MobiDB-lite"/>
    </source>
</evidence>
<comment type="caution">
    <text evidence="2">The sequence shown here is derived from an EMBL/GenBank/DDBJ whole genome shotgun (WGS) entry which is preliminary data.</text>
</comment>
<keyword evidence="3" id="KW-1185">Reference proteome</keyword>
<name>A0AA47MMV9_MERPO</name>
<organism evidence="2 3">
    <name type="scientific">Merluccius polli</name>
    <name type="common">Benguela hake</name>
    <name type="synonym">Merluccius cadenati</name>
    <dbReference type="NCBI Taxonomy" id="89951"/>
    <lineage>
        <taxon>Eukaryota</taxon>
        <taxon>Metazoa</taxon>
        <taxon>Chordata</taxon>
        <taxon>Craniata</taxon>
        <taxon>Vertebrata</taxon>
        <taxon>Euteleostomi</taxon>
        <taxon>Actinopterygii</taxon>
        <taxon>Neopterygii</taxon>
        <taxon>Teleostei</taxon>
        <taxon>Neoteleostei</taxon>
        <taxon>Acanthomorphata</taxon>
        <taxon>Zeiogadaria</taxon>
        <taxon>Gadariae</taxon>
        <taxon>Gadiformes</taxon>
        <taxon>Gadoidei</taxon>
        <taxon>Merlucciidae</taxon>
        <taxon>Merluccius</taxon>
    </lineage>
</organism>
<dbReference type="GO" id="GO:0046085">
    <property type="term" value="P:adenosine metabolic process"/>
    <property type="evidence" value="ECO:0007669"/>
    <property type="project" value="TreeGrafter"/>
</dbReference>
<feature type="region of interest" description="Disordered" evidence="1">
    <location>
        <begin position="480"/>
        <end position="504"/>
    </location>
</feature>
<dbReference type="GO" id="GO:0005829">
    <property type="term" value="C:cytosol"/>
    <property type="evidence" value="ECO:0007669"/>
    <property type="project" value="TreeGrafter"/>
</dbReference>
<dbReference type="InterPro" id="IPR010394">
    <property type="entry name" value="5-nucleotidase"/>
</dbReference>
<accession>A0AA47MMV9</accession>
<dbReference type="GO" id="GO:0000287">
    <property type="term" value="F:magnesium ion binding"/>
    <property type="evidence" value="ECO:0007669"/>
    <property type="project" value="InterPro"/>
</dbReference>
<dbReference type="Proteomes" id="UP001174136">
    <property type="component" value="Unassembled WGS sequence"/>
</dbReference>
<dbReference type="PANTHER" id="PTHR31367">
    <property type="entry name" value="CYTOSOLIC 5'-NUCLEOTIDASE 1 FAMILY MEMBER"/>
    <property type="match status" value="1"/>
</dbReference>
<dbReference type="EMBL" id="JAOPHQ010003425">
    <property type="protein sequence ID" value="KAK0143234.1"/>
    <property type="molecule type" value="Genomic_DNA"/>
</dbReference>
<dbReference type="GO" id="GO:0000166">
    <property type="term" value="F:nucleotide binding"/>
    <property type="evidence" value="ECO:0007669"/>
    <property type="project" value="InterPro"/>
</dbReference>
<dbReference type="GO" id="GO:0009117">
    <property type="term" value="P:nucleotide metabolic process"/>
    <property type="evidence" value="ECO:0007669"/>
    <property type="project" value="InterPro"/>
</dbReference>
<dbReference type="PANTHER" id="PTHR31367:SF4">
    <property type="entry name" value="5'-NUCLEOTIDASE, CYTOSOLIC IAA"/>
    <property type="match status" value="1"/>
</dbReference>
<dbReference type="GO" id="GO:0008253">
    <property type="term" value="F:5'-nucleotidase activity"/>
    <property type="evidence" value="ECO:0007669"/>
    <property type="project" value="InterPro"/>
</dbReference>
<reference evidence="2" key="1">
    <citation type="journal article" date="2023" name="Front. Mar. Sci.">
        <title>A new Merluccius polli reference genome to investigate the effects of global change in West African waters.</title>
        <authorList>
            <person name="Mateo J.L."/>
            <person name="Blanco-Fernandez C."/>
            <person name="Garcia-Vazquez E."/>
            <person name="Machado-Schiaffino G."/>
        </authorList>
    </citation>
    <scope>NUCLEOTIDE SEQUENCE</scope>
    <source>
        <strain evidence="2">C29</strain>
        <tissue evidence="2">Fin</tissue>
    </source>
</reference>
<evidence type="ECO:0000313" key="2">
    <source>
        <dbReference type="EMBL" id="KAK0143234.1"/>
    </source>
</evidence>
<dbReference type="Pfam" id="PF06189">
    <property type="entry name" value="5-nucleotidase"/>
    <property type="match status" value="2"/>
</dbReference>